<dbReference type="SUPFAM" id="SSF53850">
    <property type="entry name" value="Periplasmic binding protein-like II"/>
    <property type="match status" value="1"/>
</dbReference>
<dbReference type="PROSITE" id="PS51257">
    <property type="entry name" value="PROKAR_LIPOPROTEIN"/>
    <property type="match status" value="1"/>
</dbReference>
<sequence length="434" mass="46298">MTLSRRALLGGAAAAAALGVSGCSGVTPGRRSSGSLDFWNLFGGGDGVRMTQMLDGFRAADPGITLSAVTLAWGNPYYTKLALATLGDKPPDVAISHLTRMKTLVASGLLEELRPADLARHGISADLFTPRAWQAGLVEGRAYAIPMDTHPFVMFYNTDICAKAGLLDPSGALTPLDSPEKFTDAMRRAKAASGAYGGVVAINNDTSTPWRIFQSLYSQLGGEMLADEGRRVVLDDAKATQVLAFLQSLTRSGLFPAGIDYQGAIATFANGQAGFYFQGEWEISTFQTAKMPFSMTLFPNLYGGSRYAVQADSHTLVIPRQPAQDPAQLDRSLRLVRSLLDQSKTWAEGGHVPTWRPFRDSPEYRAMTPQSNYAAAADNAVYDPEGWYSGSGSNFEIVTGSAVATVLGGQQSPAGALAQMHDQLRNLALTASPI</sequence>
<comment type="caution">
    <text evidence="1">The sequence shown here is derived from an EMBL/GenBank/DDBJ whole genome shotgun (WGS) entry which is preliminary data.</text>
</comment>
<accession>A0A919JG68</accession>
<gene>
    <name evidence="1" type="ORF">Ani05nite_19660</name>
</gene>
<dbReference type="PANTHER" id="PTHR43649">
    <property type="entry name" value="ARABINOSE-BINDING PROTEIN-RELATED"/>
    <property type="match status" value="1"/>
</dbReference>
<protein>
    <submittedName>
        <fullName evidence="1">Sugar ABC transporter substrate-binding protein</fullName>
    </submittedName>
</protein>
<name>A0A919JG68_9ACTN</name>
<evidence type="ECO:0000313" key="2">
    <source>
        <dbReference type="Proteomes" id="UP000647172"/>
    </source>
</evidence>
<dbReference type="EMBL" id="BOMQ01000024">
    <property type="protein sequence ID" value="GIE48432.1"/>
    <property type="molecule type" value="Genomic_DNA"/>
</dbReference>
<dbReference type="InterPro" id="IPR050490">
    <property type="entry name" value="Bact_solute-bd_prot1"/>
</dbReference>
<organism evidence="1 2">
    <name type="scientific">Actinoplanes nipponensis</name>
    <dbReference type="NCBI Taxonomy" id="135950"/>
    <lineage>
        <taxon>Bacteria</taxon>
        <taxon>Bacillati</taxon>
        <taxon>Actinomycetota</taxon>
        <taxon>Actinomycetes</taxon>
        <taxon>Micromonosporales</taxon>
        <taxon>Micromonosporaceae</taxon>
        <taxon>Actinoplanes</taxon>
    </lineage>
</organism>
<proteinExistence type="predicted"/>
<dbReference type="InterPro" id="IPR006059">
    <property type="entry name" value="SBP"/>
</dbReference>
<dbReference type="Pfam" id="PF01547">
    <property type="entry name" value="SBP_bac_1"/>
    <property type="match status" value="1"/>
</dbReference>
<evidence type="ECO:0000313" key="1">
    <source>
        <dbReference type="EMBL" id="GIE48432.1"/>
    </source>
</evidence>
<dbReference type="PANTHER" id="PTHR43649:SF14">
    <property type="entry name" value="BLR3389 PROTEIN"/>
    <property type="match status" value="1"/>
</dbReference>
<dbReference type="RefSeq" id="WP_203766965.1">
    <property type="nucleotide sequence ID" value="NZ_BAAAYJ010000096.1"/>
</dbReference>
<reference evidence="1" key="1">
    <citation type="submission" date="2021-01" db="EMBL/GenBank/DDBJ databases">
        <title>Whole genome shotgun sequence of Actinoplanes nipponensis NBRC 14063.</title>
        <authorList>
            <person name="Komaki H."/>
            <person name="Tamura T."/>
        </authorList>
    </citation>
    <scope>NUCLEOTIDE SEQUENCE</scope>
    <source>
        <strain evidence="1">NBRC 14063</strain>
    </source>
</reference>
<dbReference type="Gene3D" id="3.40.190.10">
    <property type="entry name" value="Periplasmic binding protein-like II"/>
    <property type="match status" value="1"/>
</dbReference>
<dbReference type="PROSITE" id="PS51318">
    <property type="entry name" value="TAT"/>
    <property type="match status" value="1"/>
</dbReference>
<dbReference type="Proteomes" id="UP000647172">
    <property type="component" value="Unassembled WGS sequence"/>
</dbReference>
<keyword evidence="2" id="KW-1185">Reference proteome</keyword>
<dbReference type="AlphaFoldDB" id="A0A919JG68"/>
<dbReference type="InterPro" id="IPR006311">
    <property type="entry name" value="TAT_signal"/>
</dbReference>